<proteinExistence type="predicted"/>
<feature type="compositionally biased region" description="Polar residues" evidence="1">
    <location>
        <begin position="247"/>
        <end position="258"/>
    </location>
</feature>
<comment type="caution">
    <text evidence="2">The sequence shown here is derived from an EMBL/GenBank/DDBJ whole genome shotgun (WGS) entry which is preliminary data.</text>
</comment>
<dbReference type="EMBL" id="JABXBU010002228">
    <property type="protein sequence ID" value="KAF8770459.1"/>
    <property type="molecule type" value="Genomic_DNA"/>
</dbReference>
<reference evidence="2" key="2">
    <citation type="submission" date="2020-06" db="EMBL/GenBank/DDBJ databases">
        <authorList>
            <person name="Sheffer M."/>
        </authorList>
    </citation>
    <scope>NUCLEOTIDE SEQUENCE</scope>
</reference>
<sequence length="258" mass="28780">MDSDEKRRRSIGISRVGSESIDYGNEHFNDFTHYSNTLHHREFLKKLPHITPTFPQPKKRNCHPCIPTQPRAPNCHTPFHYPPQPPTRKPHSALPTHRAPTPGKPQSHTPRLPTPPADPKLPPPRPYPHTATTEKCQLHALPPPATTRNGPHSSIPNPKTRPENATSTHFPHTATTRNANPALPTHSHPEMPTPRLPPKTARPKNDTPTDCPQHRPKNATPHSTHCHTHSPEPETSTLKALPLKQPRPQSGPNSPHCP</sequence>
<accession>A0A8T0ECJ7</accession>
<feature type="region of interest" description="Disordered" evidence="1">
    <location>
        <begin position="75"/>
        <end position="258"/>
    </location>
</feature>
<feature type="compositionally biased region" description="Polar residues" evidence="1">
    <location>
        <begin position="146"/>
        <end position="179"/>
    </location>
</feature>
<reference evidence="2" key="1">
    <citation type="journal article" date="2020" name="bioRxiv">
        <title>Chromosome-level reference genome of the European wasp spider Argiope bruennichi: a resource for studies on range expansion and evolutionary adaptation.</title>
        <authorList>
            <person name="Sheffer M.M."/>
            <person name="Hoppe A."/>
            <person name="Krehenwinkel H."/>
            <person name="Uhl G."/>
            <person name="Kuss A.W."/>
            <person name="Jensen L."/>
            <person name="Jensen C."/>
            <person name="Gillespie R.G."/>
            <person name="Hoff K.J."/>
            <person name="Prost S."/>
        </authorList>
    </citation>
    <scope>NUCLEOTIDE SEQUENCE</scope>
</reference>
<dbReference type="Proteomes" id="UP000807504">
    <property type="component" value="Unassembled WGS sequence"/>
</dbReference>
<evidence type="ECO:0000256" key="1">
    <source>
        <dbReference type="SAM" id="MobiDB-lite"/>
    </source>
</evidence>
<protein>
    <submittedName>
        <fullName evidence="2">Uncharacterized protein</fullName>
    </submittedName>
</protein>
<evidence type="ECO:0000313" key="2">
    <source>
        <dbReference type="EMBL" id="KAF8770459.1"/>
    </source>
</evidence>
<feature type="compositionally biased region" description="Pro residues" evidence="1">
    <location>
        <begin position="112"/>
        <end position="127"/>
    </location>
</feature>
<organism evidence="2 3">
    <name type="scientific">Argiope bruennichi</name>
    <name type="common">Wasp spider</name>
    <name type="synonym">Aranea bruennichi</name>
    <dbReference type="NCBI Taxonomy" id="94029"/>
    <lineage>
        <taxon>Eukaryota</taxon>
        <taxon>Metazoa</taxon>
        <taxon>Ecdysozoa</taxon>
        <taxon>Arthropoda</taxon>
        <taxon>Chelicerata</taxon>
        <taxon>Arachnida</taxon>
        <taxon>Araneae</taxon>
        <taxon>Araneomorphae</taxon>
        <taxon>Entelegynae</taxon>
        <taxon>Araneoidea</taxon>
        <taxon>Araneidae</taxon>
        <taxon>Argiope</taxon>
    </lineage>
</organism>
<keyword evidence="3" id="KW-1185">Reference proteome</keyword>
<dbReference type="AlphaFoldDB" id="A0A8T0ECJ7"/>
<gene>
    <name evidence="2" type="ORF">HNY73_017985</name>
</gene>
<name>A0A8T0ECJ7_ARGBR</name>
<evidence type="ECO:0000313" key="3">
    <source>
        <dbReference type="Proteomes" id="UP000807504"/>
    </source>
</evidence>